<dbReference type="GeneID" id="20238529"/>
<evidence type="ECO:0000313" key="4">
    <source>
        <dbReference type="Proteomes" id="UP000030746"/>
    </source>
</evidence>
<feature type="transmembrane region" description="Helical" evidence="2">
    <location>
        <begin position="33"/>
        <end position="55"/>
    </location>
</feature>
<protein>
    <submittedName>
        <fullName evidence="3">Uncharacterized protein</fullName>
    </submittedName>
</protein>
<reference evidence="3 4" key="1">
    <citation type="journal article" date="2013" name="Nature">
        <title>Insights into bilaterian evolution from three spiralian genomes.</title>
        <authorList>
            <person name="Simakov O."/>
            <person name="Marletaz F."/>
            <person name="Cho S.J."/>
            <person name="Edsinger-Gonzales E."/>
            <person name="Havlak P."/>
            <person name="Hellsten U."/>
            <person name="Kuo D.H."/>
            <person name="Larsson T."/>
            <person name="Lv J."/>
            <person name="Arendt D."/>
            <person name="Savage R."/>
            <person name="Osoegawa K."/>
            <person name="de Jong P."/>
            <person name="Grimwood J."/>
            <person name="Chapman J.A."/>
            <person name="Shapiro H."/>
            <person name="Aerts A."/>
            <person name="Otillar R.P."/>
            <person name="Terry A.Y."/>
            <person name="Boore J.L."/>
            <person name="Grigoriev I.V."/>
            <person name="Lindberg D.R."/>
            <person name="Seaver E.C."/>
            <person name="Weisblat D.A."/>
            <person name="Putnam N.H."/>
            <person name="Rokhsar D.S."/>
        </authorList>
    </citation>
    <scope>NUCLEOTIDE SEQUENCE [LARGE SCALE GENOMIC DNA]</scope>
</reference>
<dbReference type="CTD" id="20238529"/>
<sequence>MGGKDFRRKMHRRRTSTTISPESDELGMSSSTIIISFMVVVVAFCKMVILALYIMRLLKNRSRKRPVNKRNSCKPVPCNGTANDQGNDITGSSTSPCRLAVNVSPQRTQENLRPVTTRIRDNNIDLFLIFTPRSENNQPLLTYTVPSHTAKTKWNIVRRLRHKLSNPEMSQTAFTVQGTSSVNNVREYDYISTFTNQGLPSVVGYGCIGPYKQTIENEYVNVMTNRMNTSPTKAQSLAPPSYSMEAKF</sequence>
<feature type="compositionally biased region" description="Basic residues" evidence="1">
    <location>
        <begin position="1"/>
        <end position="15"/>
    </location>
</feature>
<dbReference type="AlphaFoldDB" id="V3ZUI9"/>
<dbReference type="KEGG" id="lgi:LOTGIDRAFT_160918"/>
<dbReference type="RefSeq" id="XP_009054341.1">
    <property type="nucleotide sequence ID" value="XM_009056093.1"/>
</dbReference>
<accession>V3ZUI9</accession>
<feature type="region of interest" description="Disordered" evidence="1">
    <location>
        <begin position="64"/>
        <end position="93"/>
    </location>
</feature>
<proteinExistence type="predicted"/>
<name>V3ZUI9_LOTGI</name>
<feature type="compositionally biased region" description="Polar residues" evidence="1">
    <location>
        <begin position="80"/>
        <end position="93"/>
    </location>
</feature>
<dbReference type="EMBL" id="KB201701">
    <property type="protein sequence ID" value="ESO95153.1"/>
    <property type="molecule type" value="Genomic_DNA"/>
</dbReference>
<keyword evidence="4" id="KW-1185">Reference proteome</keyword>
<gene>
    <name evidence="3" type="ORF">LOTGIDRAFT_160918</name>
</gene>
<dbReference type="HOGENOM" id="CLU_1121183_0_0_1"/>
<evidence type="ECO:0000256" key="2">
    <source>
        <dbReference type="SAM" id="Phobius"/>
    </source>
</evidence>
<keyword evidence="2" id="KW-0812">Transmembrane</keyword>
<organism evidence="3 4">
    <name type="scientific">Lottia gigantea</name>
    <name type="common">Giant owl limpet</name>
    <dbReference type="NCBI Taxonomy" id="225164"/>
    <lineage>
        <taxon>Eukaryota</taxon>
        <taxon>Metazoa</taxon>
        <taxon>Spiralia</taxon>
        <taxon>Lophotrochozoa</taxon>
        <taxon>Mollusca</taxon>
        <taxon>Gastropoda</taxon>
        <taxon>Patellogastropoda</taxon>
        <taxon>Lottioidea</taxon>
        <taxon>Lottiidae</taxon>
        <taxon>Lottia</taxon>
    </lineage>
</organism>
<keyword evidence="2" id="KW-0472">Membrane</keyword>
<feature type="region of interest" description="Disordered" evidence="1">
    <location>
        <begin position="1"/>
        <end position="25"/>
    </location>
</feature>
<evidence type="ECO:0000256" key="1">
    <source>
        <dbReference type="SAM" id="MobiDB-lite"/>
    </source>
</evidence>
<dbReference type="Proteomes" id="UP000030746">
    <property type="component" value="Unassembled WGS sequence"/>
</dbReference>
<keyword evidence="2" id="KW-1133">Transmembrane helix</keyword>
<evidence type="ECO:0000313" key="3">
    <source>
        <dbReference type="EMBL" id="ESO95153.1"/>
    </source>
</evidence>